<keyword evidence="5 7" id="KW-1133">Transmembrane helix</keyword>
<comment type="subcellular location">
    <subcellularLocation>
        <location evidence="1">Cell membrane</location>
        <topology evidence="1">Multi-pass membrane protein</topology>
    </subcellularLocation>
</comment>
<evidence type="ECO:0008006" key="9">
    <source>
        <dbReference type="Google" id="ProtNLM"/>
    </source>
</evidence>
<reference evidence="8" key="1">
    <citation type="submission" date="2019-09" db="EMBL/GenBank/DDBJ databases">
        <title>Characterisation of the sponge microbiome using genome-centric metagenomics.</title>
        <authorList>
            <person name="Engelberts J.P."/>
            <person name="Robbins S.J."/>
            <person name="De Goeij J.M."/>
            <person name="Aranda M."/>
            <person name="Bell S.C."/>
            <person name="Webster N.S."/>
        </authorList>
    </citation>
    <scope>NUCLEOTIDE SEQUENCE</scope>
    <source>
        <strain evidence="8">SB0664_bin_27</strain>
    </source>
</reference>
<dbReference type="GO" id="GO:0005886">
    <property type="term" value="C:plasma membrane"/>
    <property type="evidence" value="ECO:0007669"/>
    <property type="project" value="UniProtKB-SubCell"/>
</dbReference>
<comment type="caution">
    <text evidence="8">The sequence shown here is derived from an EMBL/GenBank/DDBJ whole genome shotgun (WGS) entry which is preliminary data.</text>
</comment>
<dbReference type="Pfam" id="PF01899">
    <property type="entry name" value="MNHE"/>
    <property type="match status" value="1"/>
</dbReference>
<dbReference type="PANTHER" id="PTHR34584:SF1">
    <property type="entry name" value="NA(+)_H(+) ANTIPORTER SUBUNIT E1"/>
    <property type="match status" value="1"/>
</dbReference>
<feature type="transmembrane region" description="Helical" evidence="7">
    <location>
        <begin position="63"/>
        <end position="83"/>
    </location>
</feature>
<protein>
    <recommendedName>
        <fullName evidence="9">Na+/H+ antiporter subunit E</fullName>
    </recommendedName>
</protein>
<evidence type="ECO:0000256" key="1">
    <source>
        <dbReference type="ARBA" id="ARBA00004651"/>
    </source>
</evidence>
<keyword evidence="4 7" id="KW-0812">Transmembrane</keyword>
<keyword evidence="6 7" id="KW-0472">Membrane</keyword>
<evidence type="ECO:0000256" key="7">
    <source>
        <dbReference type="SAM" id="Phobius"/>
    </source>
</evidence>
<proteinExistence type="inferred from homology"/>
<dbReference type="PANTHER" id="PTHR34584">
    <property type="entry name" value="NA(+)/H(+) ANTIPORTER SUBUNIT E1"/>
    <property type="match status" value="1"/>
</dbReference>
<comment type="similarity">
    <text evidence="2">Belongs to the CPA3 antiporters (TC 2.A.63) subunit E family.</text>
</comment>
<evidence type="ECO:0000256" key="2">
    <source>
        <dbReference type="ARBA" id="ARBA00006228"/>
    </source>
</evidence>
<evidence type="ECO:0000256" key="3">
    <source>
        <dbReference type="ARBA" id="ARBA00022475"/>
    </source>
</evidence>
<evidence type="ECO:0000256" key="5">
    <source>
        <dbReference type="ARBA" id="ARBA00022989"/>
    </source>
</evidence>
<accession>A0A6B0YSF2</accession>
<organism evidence="8">
    <name type="scientific">Caldilineaceae bacterium SB0664_bin_27</name>
    <dbReference type="NCBI Taxonomy" id="2605260"/>
    <lineage>
        <taxon>Bacteria</taxon>
        <taxon>Bacillati</taxon>
        <taxon>Chloroflexota</taxon>
        <taxon>Caldilineae</taxon>
        <taxon>Caldilineales</taxon>
        <taxon>Caldilineaceae</taxon>
    </lineage>
</organism>
<evidence type="ECO:0000256" key="6">
    <source>
        <dbReference type="ARBA" id="ARBA00023136"/>
    </source>
</evidence>
<dbReference type="GO" id="GO:0008324">
    <property type="term" value="F:monoatomic cation transmembrane transporter activity"/>
    <property type="evidence" value="ECO:0007669"/>
    <property type="project" value="InterPro"/>
</dbReference>
<keyword evidence="3" id="KW-1003">Cell membrane</keyword>
<name>A0A6B0YSF2_9CHLR</name>
<gene>
    <name evidence="8" type="ORF">F4Y42_03010</name>
</gene>
<sequence length="229" mass="25178">METAVVLSKQKRRRPMQRLLVLNIFISLMWPILNNDYTLESLLIGFGFGFVLTSLVQKRYGLYAVRAFGFVAYVLLAILQSNLRLAGTVLASAVGRQASLRPGIVAVPLDLTNPFDITVLATVITLTPGTLSVDLGEDVSGRLRPFGEHEDSAFGSESERSVQRVQSEVRSTQVPHGATGARDSEEAALLVHAIDVAEPEVFRADIKRNFEIPLLELRRLLAEMDSADT</sequence>
<evidence type="ECO:0000256" key="4">
    <source>
        <dbReference type="ARBA" id="ARBA00022692"/>
    </source>
</evidence>
<evidence type="ECO:0000313" key="8">
    <source>
        <dbReference type="EMBL" id="MXY92398.1"/>
    </source>
</evidence>
<dbReference type="AlphaFoldDB" id="A0A6B0YSF2"/>
<dbReference type="EMBL" id="VXRG01000028">
    <property type="protein sequence ID" value="MXY92398.1"/>
    <property type="molecule type" value="Genomic_DNA"/>
</dbReference>
<feature type="transmembrane region" description="Helical" evidence="7">
    <location>
        <begin position="16"/>
        <end position="33"/>
    </location>
</feature>
<dbReference type="InterPro" id="IPR002758">
    <property type="entry name" value="Cation_antiport_E"/>
</dbReference>
<feature type="transmembrane region" description="Helical" evidence="7">
    <location>
        <begin position="39"/>
        <end position="56"/>
    </location>
</feature>